<evidence type="ECO:0000313" key="2">
    <source>
        <dbReference type="EMBL" id="QDV69599.1"/>
    </source>
</evidence>
<protein>
    <submittedName>
        <fullName evidence="2">Uncharacterized protein</fullName>
    </submittedName>
</protein>
<organism evidence="2 3">
    <name type="scientific">Rosistilla carotiformis</name>
    <dbReference type="NCBI Taxonomy" id="2528017"/>
    <lineage>
        <taxon>Bacteria</taxon>
        <taxon>Pseudomonadati</taxon>
        <taxon>Planctomycetota</taxon>
        <taxon>Planctomycetia</taxon>
        <taxon>Pirellulales</taxon>
        <taxon>Pirellulaceae</taxon>
        <taxon>Rosistilla</taxon>
    </lineage>
</organism>
<keyword evidence="1" id="KW-0812">Transmembrane</keyword>
<gene>
    <name evidence="2" type="ORF">Poly24_33150</name>
</gene>
<dbReference type="KEGG" id="rcf:Poly24_33150"/>
<keyword evidence="1" id="KW-1133">Transmembrane helix</keyword>
<feature type="transmembrane region" description="Helical" evidence="1">
    <location>
        <begin position="18"/>
        <end position="38"/>
    </location>
</feature>
<reference evidence="2 3" key="1">
    <citation type="submission" date="2019-02" db="EMBL/GenBank/DDBJ databases">
        <title>Deep-cultivation of Planctomycetes and their phenomic and genomic characterization uncovers novel biology.</title>
        <authorList>
            <person name="Wiegand S."/>
            <person name="Jogler M."/>
            <person name="Boedeker C."/>
            <person name="Pinto D."/>
            <person name="Vollmers J."/>
            <person name="Rivas-Marin E."/>
            <person name="Kohn T."/>
            <person name="Peeters S.H."/>
            <person name="Heuer A."/>
            <person name="Rast P."/>
            <person name="Oberbeckmann S."/>
            <person name="Bunk B."/>
            <person name="Jeske O."/>
            <person name="Meyerdierks A."/>
            <person name="Storesund J.E."/>
            <person name="Kallscheuer N."/>
            <person name="Luecker S."/>
            <person name="Lage O.M."/>
            <person name="Pohl T."/>
            <person name="Merkel B.J."/>
            <person name="Hornburger P."/>
            <person name="Mueller R.-W."/>
            <person name="Bruemmer F."/>
            <person name="Labrenz M."/>
            <person name="Spormann A.M."/>
            <person name="Op den Camp H."/>
            <person name="Overmann J."/>
            <person name="Amann R."/>
            <person name="Jetten M.S.M."/>
            <person name="Mascher T."/>
            <person name="Medema M.H."/>
            <person name="Devos D.P."/>
            <person name="Kaster A.-K."/>
            <person name="Ovreas L."/>
            <person name="Rohde M."/>
            <person name="Galperin M.Y."/>
            <person name="Jogler C."/>
        </authorList>
    </citation>
    <scope>NUCLEOTIDE SEQUENCE [LARGE SCALE GENOMIC DNA]</scope>
    <source>
        <strain evidence="2 3">Poly24</strain>
    </source>
</reference>
<keyword evidence="1" id="KW-0472">Membrane</keyword>
<accession>A0A518JVN6</accession>
<dbReference type="Proteomes" id="UP000315082">
    <property type="component" value="Chromosome"/>
</dbReference>
<keyword evidence="3" id="KW-1185">Reference proteome</keyword>
<evidence type="ECO:0000256" key="1">
    <source>
        <dbReference type="SAM" id="Phobius"/>
    </source>
</evidence>
<evidence type="ECO:0000313" key="3">
    <source>
        <dbReference type="Proteomes" id="UP000315082"/>
    </source>
</evidence>
<name>A0A518JVN6_9BACT</name>
<proteinExistence type="predicted"/>
<dbReference type="AlphaFoldDB" id="A0A518JVN6"/>
<dbReference type="EMBL" id="CP036348">
    <property type="protein sequence ID" value="QDV69599.1"/>
    <property type="molecule type" value="Genomic_DNA"/>
</dbReference>
<sequence length="210" mass="23078">MVANSLARLRERFRWKHVVSMILLIAVSCNIVGIPVFAPSAPKQGRFPCEHCSCGCATADYCWDKCCCHSDVEKLAWAAKNDVSPPQFLLERVAQQFRTATNTNPLVAEATSAPKSCCCSNKASLCSTVEPQSDLESTATSAEEPQLRVVRLEDAAKCRGVEMFWSVLSSVVVSWPTPVLKRFDPPLLYTLRLVDDRAISVFSCPDPPAP</sequence>